<dbReference type="GO" id="GO:0005886">
    <property type="term" value="C:plasma membrane"/>
    <property type="evidence" value="ECO:0007669"/>
    <property type="project" value="UniProtKB-SubCell"/>
</dbReference>
<evidence type="ECO:0008006" key="17">
    <source>
        <dbReference type="Google" id="ProtNLM"/>
    </source>
</evidence>
<keyword evidence="11" id="KW-0739">Sodium transport</keyword>
<dbReference type="PANTHER" id="PTHR48086:SF3">
    <property type="entry name" value="SODIUM_PROLINE SYMPORTER"/>
    <property type="match status" value="1"/>
</dbReference>
<geneLocation type="plasmid" evidence="15">
    <name>unnamed17</name>
</geneLocation>
<feature type="transmembrane region" description="Helical" evidence="14">
    <location>
        <begin position="224"/>
        <end position="242"/>
    </location>
</feature>
<comment type="similarity">
    <text evidence="2 13">Belongs to the sodium:solute symporter (SSF) (TC 2.A.21) family.</text>
</comment>
<evidence type="ECO:0000256" key="5">
    <source>
        <dbReference type="ARBA" id="ARBA00022692"/>
    </source>
</evidence>
<evidence type="ECO:0000256" key="8">
    <source>
        <dbReference type="ARBA" id="ARBA00023053"/>
    </source>
</evidence>
<evidence type="ECO:0000256" key="6">
    <source>
        <dbReference type="ARBA" id="ARBA00022847"/>
    </source>
</evidence>
<feature type="transmembrane region" description="Helical" evidence="14">
    <location>
        <begin position="430"/>
        <end position="451"/>
    </location>
</feature>
<sequence length="488" mass="53838">MNLGAYIAVFSAILLPAILYFSVAYRERRNVLNIRDFFPLKRSISTGEYRSTTVAAGMSLATVIIAFINLAPALGITLFVSVITYSLSFVLLYFCADRIMRANPQNDTIQAYLGKSYGSYSVKNIALIFSLIGYISIFSMELLVGVTVLEPFLGAGTFVFSLVYLIFIIIYTLMSGYRAVIATDKWQLRFILVSIASLLVLAIVETQQAPAVDVLSTFSSVATSWVPAWAFIIGIAVINLPAPISDAGTWQRLCSTTDSQSAKRGLIQISRFFAILWAIIVIFACYYGRIAAATGFDPTQETLMTHIMRIFATSGPGFIILLFFFVLGLFSAMISTADSLLIVVGQFFSIDILKLNPEDTEPQRMMQKARISTAAIAIISFVIFTILKFLQFDVVQLVFAIYGAQLAMFPSVFFSLFFSERFNLRKVRYAASSSIFSGFIGGWASALYGRFSGDSNWLFNAPATALVASLVVFILLASPELISPKREE</sequence>
<evidence type="ECO:0000256" key="4">
    <source>
        <dbReference type="ARBA" id="ARBA00022475"/>
    </source>
</evidence>
<dbReference type="PROSITE" id="PS50283">
    <property type="entry name" value="NA_SOLUT_SYMP_3"/>
    <property type="match status" value="1"/>
</dbReference>
<dbReference type="Proteomes" id="UP000031561">
    <property type="component" value="Unassembled WGS sequence"/>
</dbReference>
<feature type="transmembrane region" description="Helical" evidence="14">
    <location>
        <begin position="125"/>
        <end position="146"/>
    </location>
</feature>
<keyword evidence="4" id="KW-1003">Cell membrane</keyword>
<comment type="caution">
    <text evidence="15">The sequence shown here is derived from an EMBL/GenBank/DDBJ whole genome shotgun (WGS) entry which is preliminary data.</text>
</comment>
<keyword evidence="10 14" id="KW-0472">Membrane</keyword>
<dbReference type="InterPro" id="IPR001734">
    <property type="entry name" value="Na/solute_symporter"/>
</dbReference>
<evidence type="ECO:0000256" key="12">
    <source>
        <dbReference type="ARBA" id="ARBA00033708"/>
    </source>
</evidence>
<evidence type="ECO:0000256" key="10">
    <source>
        <dbReference type="ARBA" id="ARBA00023136"/>
    </source>
</evidence>
<dbReference type="GO" id="GO:0015293">
    <property type="term" value="F:symporter activity"/>
    <property type="evidence" value="ECO:0007669"/>
    <property type="project" value="UniProtKB-KW"/>
</dbReference>
<evidence type="ECO:0000256" key="14">
    <source>
        <dbReference type="SAM" id="Phobius"/>
    </source>
</evidence>
<evidence type="ECO:0000256" key="13">
    <source>
        <dbReference type="RuleBase" id="RU362091"/>
    </source>
</evidence>
<comment type="subcellular location">
    <subcellularLocation>
        <location evidence="1">Cell membrane</location>
        <topology evidence="1">Multi-pass membrane protein</topology>
    </subcellularLocation>
</comment>
<dbReference type="InterPro" id="IPR050277">
    <property type="entry name" value="Sodium:Solute_Symporter"/>
</dbReference>
<evidence type="ECO:0000256" key="11">
    <source>
        <dbReference type="ARBA" id="ARBA00023201"/>
    </source>
</evidence>
<evidence type="ECO:0000313" key="16">
    <source>
        <dbReference type="Proteomes" id="UP000031561"/>
    </source>
</evidence>
<feature type="transmembrane region" description="Helical" evidence="14">
    <location>
        <begin position="371"/>
        <end position="391"/>
    </location>
</feature>
<keyword evidence="3" id="KW-0813">Transport</keyword>
<keyword evidence="6" id="KW-0769">Symport</keyword>
<dbReference type="EMBL" id="JTHE03000057">
    <property type="protein sequence ID" value="MCM1983150.1"/>
    <property type="molecule type" value="Genomic_DNA"/>
</dbReference>
<evidence type="ECO:0000256" key="2">
    <source>
        <dbReference type="ARBA" id="ARBA00006434"/>
    </source>
</evidence>
<name>A0ABD4T3G9_9CYAN</name>
<organism evidence="15 16">
    <name type="scientific">Lyngbya confervoides BDU141951</name>
    <dbReference type="NCBI Taxonomy" id="1574623"/>
    <lineage>
        <taxon>Bacteria</taxon>
        <taxon>Bacillati</taxon>
        <taxon>Cyanobacteriota</taxon>
        <taxon>Cyanophyceae</taxon>
        <taxon>Oscillatoriophycideae</taxon>
        <taxon>Oscillatoriales</taxon>
        <taxon>Microcoleaceae</taxon>
        <taxon>Lyngbya</taxon>
    </lineage>
</organism>
<keyword evidence="15" id="KW-0614">Plasmid</keyword>
<dbReference type="AlphaFoldDB" id="A0ABD4T3G9"/>
<evidence type="ECO:0000256" key="9">
    <source>
        <dbReference type="ARBA" id="ARBA00023065"/>
    </source>
</evidence>
<dbReference type="InterPro" id="IPR038377">
    <property type="entry name" value="Na/Glc_symporter_sf"/>
</dbReference>
<evidence type="ECO:0000256" key="3">
    <source>
        <dbReference type="ARBA" id="ARBA00022448"/>
    </source>
</evidence>
<comment type="catalytic activity">
    <reaction evidence="12">
        <text>L-proline(in) + Na(+)(in) = L-proline(out) + Na(+)(out)</text>
        <dbReference type="Rhea" id="RHEA:28967"/>
        <dbReference type="ChEBI" id="CHEBI:29101"/>
        <dbReference type="ChEBI" id="CHEBI:60039"/>
    </reaction>
</comment>
<evidence type="ECO:0000313" key="15">
    <source>
        <dbReference type="EMBL" id="MCM1983150.1"/>
    </source>
</evidence>
<dbReference type="Gene3D" id="1.20.1730.10">
    <property type="entry name" value="Sodium/glucose cotransporter"/>
    <property type="match status" value="1"/>
</dbReference>
<feature type="transmembrane region" description="Helical" evidence="14">
    <location>
        <begin position="152"/>
        <end position="174"/>
    </location>
</feature>
<proteinExistence type="inferred from homology"/>
<keyword evidence="9" id="KW-0406">Ion transport</keyword>
<reference evidence="15 16" key="1">
    <citation type="journal article" date="2015" name="Genome Announc.">
        <title>Draft Genome Sequence of Filamentous Marine Cyanobacterium Lyngbya confervoides Strain BDU141951.</title>
        <authorList>
            <person name="Chandrababunaidu M.M."/>
            <person name="Sen D."/>
            <person name="Tripathy S."/>
        </authorList>
    </citation>
    <scope>NUCLEOTIDE SEQUENCE [LARGE SCALE GENOMIC DNA]</scope>
    <source>
        <strain evidence="15 16">BDU141951</strain>
    </source>
</reference>
<keyword evidence="16" id="KW-1185">Reference proteome</keyword>
<dbReference type="Pfam" id="PF00474">
    <property type="entry name" value="SSF"/>
    <property type="match status" value="1"/>
</dbReference>
<keyword evidence="8" id="KW-0915">Sodium</keyword>
<keyword evidence="7 14" id="KW-1133">Transmembrane helix</keyword>
<dbReference type="GO" id="GO:0006814">
    <property type="term" value="P:sodium ion transport"/>
    <property type="evidence" value="ECO:0007669"/>
    <property type="project" value="UniProtKB-KW"/>
</dbReference>
<feature type="transmembrane region" description="Helical" evidence="14">
    <location>
        <begin position="74"/>
        <end position="96"/>
    </location>
</feature>
<feature type="transmembrane region" description="Helical" evidence="14">
    <location>
        <begin position="272"/>
        <end position="290"/>
    </location>
</feature>
<keyword evidence="5 14" id="KW-0812">Transmembrane</keyword>
<feature type="transmembrane region" description="Helical" evidence="14">
    <location>
        <begin position="310"/>
        <end position="330"/>
    </location>
</feature>
<accession>A0ABD4T3G9</accession>
<feature type="transmembrane region" description="Helical" evidence="14">
    <location>
        <begin position="186"/>
        <end position="204"/>
    </location>
</feature>
<feature type="transmembrane region" description="Helical" evidence="14">
    <location>
        <begin position="49"/>
        <end position="68"/>
    </location>
</feature>
<evidence type="ECO:0000256" key="1">
    <source>
        <dbReference type="ARBA" id="ARBA00004651"/>
    </source>
</evidence>
<dbReference type="RefSeq" id="WP_044147055.1">
    <property type="nucleotide sequence ID" value="NZ_JTHE03000057.1"/>
</dbReference>
<feature type="transmembrane region" description="Helical" evidence="14">
    <location>
        <begin position="457"/>
        <end position="477"/>
    </location>
</feature>
<gene>
    <name evidence="15" type="ORF">QQ91_0009980</name>
</gene>
<feature type="transmembrane region" description="Helical" evidence="14">
    <location>
        <begin position="6"/>
        <end position="25"/>
    </location>
</feature>
<feature type="transmembrane region" description="Helical" evidence="14">
    <location>
        <begin position="397"/>
        <end position="418"/>
    </location>
</feature>
<protein>
    <recommendedName>
        <fullName evidence="17">Sodium:solute symporter family protein</fullName>
    </recommendedName>
</protein>
<dbReference type="PANTHER" id="PTHR48086">
    <property type="entry name" value="SODIUM/PROLINE SYMPORTER-RELATED"/>
    <property type="match status" value="1"/>
</dbReference>
<evidence type="ECO:0000256" key="7">
    <source>
        <dbReference type="ARBA" id="ARBA00022989"/>
    </source>
</evidence>